<dbReference type="EMBL" id="MT143711">
    <property type="protein sequence ID" value="QJB01530.1"/>
    <property type="molecule type" value="Genomic_DNA"/>
</dbReference>
<reference evidence="1" key="1">
    <citation type="submission" date="2020-03" db="EMBL/GenBank/DDBJ databases">
        <title>The deep terrestrial virosphere.</title>
        <authorList>
            <person name="Holmfeldt K."/>
            <person name="Nilsson E."/>
            <person name="Simone D."/>
            <person name="Lopez-Fernandez M."/>
            <person name="Wu X."/>
            <person name="de Brujin I."/>
            <person name="Lundin D."/>
            <person name="Andersson A."/>
            <person name="Bertilsson S."/>
            <person name="Dopson M."/>
        </authorList>
    </citation>
    <scope>NUCLEOTIDE SEQUENCE</scope>
    <source>
        <strain evidence="1">MM415B12313</strain>
    </source>
</reference>
<dbReference type="AlphaFoldDB" id="A0A6M3M5Y8"/>
<protein>
    <submittedName>
        <fullName evidence="1">Uncharacterized protein</fullName>
    </submittedName>
</protein>
<proteinExistence type="predicted"/>
<organism evidence="1">
    <name type="scientific">viral metagenome</name>
    <dbReference type="NCBI Taxonomy" id="1070528"/>
    <lineage>
        <taxon>unclassified sequences</taxon>
        <taxon>metagenomes</taxon>
        <taxon>organismal metagenomes</taxon>
    </lineage>
</organism>
<evidence type="ECO:0000313" key="1">
    <source>
        <dbReference type="EMBL" id="QJB01530.1"/>
    </source>
</evidence>
<name>A0A6M3M5Y8_9ZZZZ</name>
<gene>
    <name evidence="1" type="ORF">MM415B12313_0007</name>
</gene>
<accession>A0A6M3M5Y8</accession>
<sequence>MNIQKLFKPYFVKRKNGQCQVLIPLVELDELCESILNACGPDEVCSDVCPFCEQELPKTGPLLVIGREGD</sequence>